<name>A0ABQ5I5T5_9ASTR</name>
<comment type="caution">
    <text evidence="2">The sequence shown here is derived from an EMBL/GenBank/DDBJ whole genome shotgun (WGS) entry which is preliminary data.</text>
</comment>
<gene>
    <name evidence="2" type="ORF">Tco_1090420</name>
</gene>
<evidence type="ECO:0000313" key="3">
    <source>
        <dbReference type="Proteomes" id="UP001151760"/>
    </source>
</evidence>
<feature type="compositionally biased region" description="Polar residues" evidence="1">
    <location>
        <begin position="73"/>
        <end position="84"/>
    </location>
</feature>
<feature type="region of interest" description="Disordered" evidence="1">
    <location>
        <begin position="310"/>
        <end position="353"/>
    </location>
</feature>
<proteinExistence type="predicted"/>
<reference evidence="2" key="1">
    <citation type="journal article" date="2022" name="Int. J. Mol. Sci.">
        <title>Draft Genome of Tanacetum Coccineum: Genomic Comparison of Closely Related Tanacetum-Family Plants.</title>
        <authorList>
            <person name="Yamashiro T."/>
            <person name="Shiraishi A."/>
            <person name="Nakayama K."/>
            <person name="Satake H."/>
        </authorList>
    </citation>
    <scope>NUCLEOTIDE SEQUENCE</scope>
</reference>
<reference evidence="2" key="2">
    <citation type="submission" date="2022-01" db="EMBL/GenBank/DDBJ databases">
        <authorList>
            <person name="Yamashiro T."/>
            <person name="Shiraishi A."/>
            <person name="Satake H."/>
            <person name="Nakayama K."/>
        </authorList>
    </citation>
    <scope>NUCLEOTIDE SEQUENCE</scope>
</reference>
<organism evidence="2 3">
    <name type="scientific">Tanacetum coccineum</name>
    <dbReference type="NCBI Taxonomy" id="301880"/>
    <lineage>
        <taxon>Eukaryota</taxon>
        <taxon>Viridiplantae</taxon>
        <taxon>Streptophyta</taxon>
        <taxon>Embryophyta</taxon>
        <taxon>Tracheophyta</taxon>
        <taxon>Spermatophyta</taxon>
        <taxon>Magnoliopsida</taxon>
        <taxon>eudicotyledons</taxon>
        <taxon>Gunneridae</taxon>
        <taxon>Pentapetalae</taxon>
        <taxon>asterids</taxon>
        <taxon>campanulids</taxon>
        <taxon>Asterales</taxon>
        <taxon>Asteraceae</taxon>
        <taxon>Asteroideae</taxon>
        <taxon>Anthemideae</taxon>
        <taxon>Anthemidinae</taxon>
        <taxon>Tanacetum</taxon>
    </lineage>
</organism>
<dbReference type="EMBL" id="BQNB010020339">
    <property type="protein sequence ID" value="GJT94902.1"/>
    <property type="molecule type" value="Genomic_DNA"/>
</dbReference>
<accession>A0ABQ5I5T5</accession>
<feature type="region of interest" description="Disordered" evidence="1">
    <location>
        <begin position="63"/>
        <end position="104"/>
    </location>
</feature>
<protein>
    <submittedName>
        <fullName evidence="2">Uncharacterized protein</fullName>
    </submittedName>
</protein>
<dbReference type="Proteomes" id="UP001151760">
    <property type="component" value="Unassembled WGS sequence"/>
</dbReference>
<feature type="compositionally biased region" description="Basic and acidic residues" evidence="1">
    <location>
        <begin position="329"/>
        <end position="353"/>
    </location>
</feature>
<evidence type="ECO:0000313" key="2">
    <source>
        <dbReference type="EMBL" id="GJT94902.1"/>
    </source>
</evidence>
<keyword evidence="3" id="KW-1185">Reference proteome</keyword>
<evidence type="ECO:0000256" key="1">
    <source>
        <dbReference type="SAM" id="MobiDB-lite"/>
    </source>
</evidence>
<sequence>MAGLNFADSHNMVAYLEKSIENANSAELVDILNANPIRYALTIHAKVEGKTIVISESSMRRDLQFDDEDEQDSGNINRTQSMATLNEPIPQGTGSGSGPRCQDTILGDAEAQTRIETASKQSNDPPLSRVNTLGSGEDRLKLKELIDLCTKLSDRVLDLETTKTAQANEIASLKKRVKKLEKKRKSKTPGMNLFKIDTSSRGSLGSDFDEEFDANMDEAIEQVYDDNKDTVDEGEVQVPTADMEVNTASAPVTTVGVSVSPTEPITTVSVNITTAEPTTPLTTTVFEDEDLTIAKTLVRMRSEKLKVRGVVMKEPSETTTRPTVPPQQHDPKDKGNGKMVEQEKPLNKKDQIKFDEEVAQRLQAQMQAELEEEERLA</sequence>